<dbReference type="InterPro" id="IPR025465">
    <property type="entry name" value="DUF4316"/>
</dbReference>
<dbReference type="EMBL" id="FQUA01000005">
    <property type="protein sequence ID" value="SHE68941.1"/>
    <property type="molecule type" value="Genomic_DNA"/>
</dbReference>
<evidence type="ECO:0000313" key="4">
    <source>
        <dbReference type="Proteomes" id="UP000068026"/>
    </source>
</evidence>
<evidence type="ECO:0000313" key="2">
    <source>
        <dbReference type="EMBL" id="AMJ41458.1"/>
    </source>
</evidence>
<dbReference type="EMBL" id="CP014223">
    <property type="protein sequence ID" value="AMJ41458.1"/>
    <property type="molecule type" value="Genomic_DNA"/>
</dbReference>
<reference evidence="3" key="3">
    <citation type="submission" date="2016-11" db="EMBL/GenBank/DDBJ databases">
        <authorList>
            <person name="Varghese N."/>
            <person name="Submissions S."/>
        </authorList>
    </citation>
    <scope>NUCLEOTIDE SEQUENCE</scope>
    <source>
        <strain evidence="3">DSM 1682</strain>
    </source>
</reference>
<accession>A0A0X1U960</accession>
<dbReference type="KEGG" id="cpro:CPRO_18760"/>
<evidence type="ECO:0000313" key="5">
    <source>
        <dbReference type="Proteomes" id="UP000184204"/>
    </source>
</evidence>
<organism evidence="3 5">
    <name type="scientific">Anaerotignum propionicum DSM 1682</name>
    <dbReference type="NCBI Taxonomy" id="991789"/>
    <lineage>
        <taxon>Bacteria</taxon>
        <taxon>Bacillati</taxon>
        <taxon>Bacillota</taxon>
        <taxon>Clostridia</taxon>
        <taxon>Lachnospirales</taxon>
        <taxon>Anaerotignaceae</taxon>
        <taxon>Anaerotignum</taxon>
    </lineage>
</organism>
<name>A0A0X1U960_ANAPI</name>
<reference evidence="4" key="2">
    <citation type="submission" date="2016-01" db="EMBL/GenBank/DDBJ databases">
        <authorList>
            <person name="Poehlein A."/>
            <person name="Schlien K."/>
            <person name="Gottschalk G."/>
            <person name="Buckel W."/>
            <person name="Daniel R."/>
        </authorList>
    </citation>
    <scope>NUCLEOTIDE SEQUENCE [LARGE SCALE GENOMIC DNA]</scope>
    <source>
        <strain evidence="4">X2</strain>
    </source>
</reference>
<dbReference type="Pfam" id="PF14195">
    <property type="entry name" value="DUF4316"/>
    <property type="match status" value="1"/>
</dbReference>
<protein>
    <recommendedName>
        <fullName evidence="1">DUF4316 domain-containing protein</fullName>
    </recommendedName>
</protein>
<keyword evidence="4" id="KW-1185">Reference proteome</keyword>
<dbReference type="Proteomes" id="UP000184204">
    <property type="component" value="Unassembled WGS sequence"/>
</dbReference>
<sequence>MSDYQVKDFMDLVNQNPKEVLFALTNDQNLRDRVKKLVNMCDIGRDLDTPHSFEELSMIYDYTKNIWLKSEDYAIGDIQYFAAKAINHNMIDVSSLSLIPLREFIDALCDDNTDALYKAVLTALENTDDRLFFDKENGTLTWLYYNPDSIAGGQFVQNMLSYEQILEVAKITSNPQDFFYDQLESRAKQELGDIDTDEFVARRATFLSGSHTLSGISENTMEALITLAKESENYLKTAEMSSEQNYNQIDGIINNELPRTIGGYAVTESHIVSNYEFAFGENEKAPSPYGSWQRNIKNDEERADGDNWFWGHYFSDKDKAVSDFKERIKGALEEVATKSHSVTTKLKAFKELENQSEGAIHKNKNFER</sequence>
<reference evidence="2 4" key="1">
    <citation type="journal article" date="2016" name="Genome Announc.">
        <title>Complete Genome Sequence of the Amino Acid-Fermenting Clostridium propionicum X2 (DSM 1682).</title>
        <authorList>
            <person name="Poehlein A."/>
            <person name="Schlien K."/>
            <person name="Chowdhury N.P."/>
            <person name="Gottschalk G."/>
            <person name="Buckel W."/>
            <person name="Daniel R."/>
        </authorList>
    </citation>
    <scope>NUCLEOTIDE SEQUENCE [LARGE SCALE GENOMIC DNA]</scope>
    <source>
        <strain evidence="2 4">X2</strain>
    </source>
</reference>
<feature type="domain" description="DUF4316" evidence="1">
    <location>
        <begin position="232"/>
        <end position="258"/>
    </location>
</feature>
<proteinExistence type="predicted"/>
<reference evidence="5" key="4">
    <citation type="submission" date="2016-11" db="EMBL/GenBank/DDBJ databases">
        <authorList>
            <person name="Jaros S."/>
            <person name="Januszkiewicz K."/>
            <person name="Wedrychowicz H."/>
        </authorList>
    </citation>
    <scope>NUCLEOTIDE SEQUENCE [LARGE SCALE GENOMIC DNA]</scope>
    <source>
        <strain evidence="5">DSM 1682</strain>
    </source>
</reference>
<evidence type="ECO:0000313" key="3">
    <source>
        <dbReference type="EMBL" id="SHE68941.1"/>
    </source>
</evidence>
<dbReference type="Proteomes" id="UP000068026">
    <property type="component" value="Chromosome"/>
</dbReference>
<gene>
    <name evidence="2" type="ORF">CPRO_18760</name>
    <name evidence="3" type="ORF">SAMN02745151_01475</name>
</gene>
<dbReference type="RefSeq" id="WP_066050730.1">
    <property type="nucleotide sequence ID" value="NZ_CP014223.1"/>
</dbReference>
<evidence type="ECO:0000259" key="1">
    <source>
        <dbReference type="Pfam" id="PF14195"/>
    </source>
</evidence>
<dbReference type="AlphaFoldDB" id="A0A0X1U960"/>